<organism evidence="2">
    <name type="scientific">Timema douglasi</name>
    <name type="common">Walking stick</name>
    <dbReference type="NCBI Taxonomy" id="61478"/>
    <lineage>
        <taxon>Eukaryota</taxon>
        <taxon>Metazoa</taxon>
        <taxon>Ecdysozoa</taxon>
        <taxon>Arthropoda</taxon>
        <taxon>Hexapoda</taxon>
        <taxon>Insecta</taxon>
        <taxon>Pterygota</taxon>
        <taxon>Neoptera</taxon>
        <taxon>Polyneoptera</taxon>
        <taxon>Phasmatodea</taxon>
        <taxon>Timematodea</taxon>
        <taxon>Timematoidea</taxon>
        <taxon>Timematidae</taxon>
        <taxon>Timema</taxon>
    </lineage>
</organism>
<feature type="compositionally biased region" description="Basic and acidic residues" evidence="1">
    <location>
        <begin position="627"/>
        <end position="636"/>
    </location>
</feature>
<evidence type="ECO:0000313" key="2">
    <source>
        <dbReference type="EMBL" id="CAD7200811.1"/>
    </source>
</evidence>
<accession>A0A7R8ZAT9</accession>
<reference evidence="2" key="1">
    <citation type="submission" date="2020-11" db="EMBL/GenBank/DDBJ databases">
        <authorList>
            <person name="Tran Van P."/>
        </authorList>
    </citation>
    <scope>NUCLEOTIDE SEQUENCE</scope>
</reference>
<feature type="region of interest" description="Disordered" evidence="1">
    <location>
        <begin position="479"/>
        <end position="518"/>
    </location>
</feature>
<feature type="compositionally biased region" description="Basic and acidic residues" evidence="1">
    <location>
        <begin position="493"/>
        <end position="507"/>
    </location>
</feature>
<proteinExistence type="predicted"/>
<protein>
    <submittedName>
        <fullName evidence="2">Uncharacterized protein</fullName>
    </submittedName>
</protein>
<feature type="compositionally biased region" description="Basic and acidic residues" evidence="1">
    <location>
        <begin position="588"/>
        <end position="598"/>
    </location>
</feature>
<feature type="region of interest" description="Disordered" evidence="1">
    <location>
        <begin position="588"/>
        <end position="655"/>
    </location>
</feature>
<evidence type="ECO:0000256" key="1">
    <source>
        <dbReference type="SAM" id="MobiDB-lite"/>
    </source>
</evidence>
<name>A0A7R8ZAT9_TIMDO</name>
<dbReference type="EMBL" id="OA567800">
    <property type="protein sequence ID" value="CAD7200811.1"/>
    <property type="molecule type" value="Genomic_DNA"/>
</dbReference>
<dbReference type="AlphaFoldDB" id="A0A7R8ZAT9"/>
<gene>
    <name evidence="2" type="ORF">TDIB3V08_LOCUS7022</name>
</gene>
<sequence length="707" mass="80080">MKLEPDLEVEHLADLRYPDADPPCHFCCQQTSTSIHDENRLKIVSGGVLSQDKSVRKLCSLHSSSTDCDVPSGVIKYYLSGSYLLPPPKSSHPNVFHHLPIPPTPQYIQPTSIDYSLTTTTSFQVWGSPSLSPGEQGSLPAGGVLRGRVAMTSIFPDGLATIPSPNNPLHILHASVLVTLKRKCKTVEEKKPLYTRPRYHPIIDSPESGLVRSRDGSRDESGTHYMNLPSPNVQNETFYRALRALVLIGAYFRLLCATYRLVRKRRFQNRTWWVRPILRDRQRHDDFNNIIRELRCTDHEEFYQYLRMTPRQFERFHFLVAPLLKKRGHRTSLPTEFRLAVLLRFKWNFTNCVGTIDGTPVRLQAPHRSGSLYHNYKNSFSIVLMDTCDAQYGFTWALTTMLEYIPTLTLPNLWNGTFELPPPKTLPGTEIVTPRDRMERPFLVNGEKILFQVLYYGVVKGWVPILQMQQLISNADQPTTFHRHSHGEEAEELKERLKEDGEGEEHAPPASALTRRRALVPPKLMAEGVEDRKHSGCVVAKASLLRSSECSTPRARRSSIVVIPPMQICPGDLLVYSKVLTQRNNLVEKGKEEGERKNQNMAGNDPQPSRLPRKQNLGTGDVLSNRRPGDLSEVKEGFGNQNKSVPGPRIEPQTPALKSDTIPLDHQTWNGSTTSLSISATETNKSPRRNISFIQKHRYIFASVLLV</sequence>
<feature type="compositionally biased region" description="Basic and acidic residues" evidence="1">
    <location>
        <begin position="212"/>
        <end position="222"/>
    </location>
</feature>
<feature type="region of interest" description="Disordered" evidence="1">
    <location>
        <begin position="205"/>
        <end position="227"/>
    </location>
</feature>